<evidence type="ECO:0000256" key="2">
    <source>
        <dbReference type="ARBA" id="ARBA00023002"/>
    </source>
</evidence>
<evidence type="ECO:0000313" key="3">
    <source>
        <dbReference type="EMBL" id="NUB45024.1"/>
    </source>
</evidence>
<dbReference type="AlphaFoldDB" id="A0A8X8GVC2"/>
<dbReference type="CDD" id="cd05233">
    <property type="entry name" value="SDR_c"/>
    <property type="match status" value="1"/>
</dbReference>
<dbReference type="PRINTS" id="PR00080">
    <property type="entry name" value="SDRFAMILY"/>
</dbReference>
<keyword evidence="4" id="KW-1185">Reference proteome</keyword>
<sequence>MPAKVSQNLPRTVIVAGGAHGIGAACAELISQDGSHVVICDKDFQAAEALAKRIGGSAHFADLADTASIDLFLDIVRKGHAPIDSLIICAGILGGETDPIEVWGSGWIQNWNTYFEVNVRGTFQLARGIGCDMARRGRGSIVAMASVTGARSTPLHAYGTSKAAVIQIARNLAAEWGPSNVRVNSISPGYVMTDGLKHLIETGQRDPARIAASAVMRRVIQPEEIAQVARFLIGDESSGITGVDIPVDAGWLLAGSWMQYGGFSEDRRCLVDRNE</sequence>
<dbReference type="Pfam" id="PF13561">
    <property type="entry name" value="adh_short_C2"/>
    <property type="match status" value="1"/>
</dbReference>
<dbReference type="RefSeq" id="WP_152825530.1">
    <property type="nucleotide sequence ID" value="NZ_WHUT02000006.1"/>
</dbReference>
<accession>A0A8X8GVC2</accession>
<dbReference type="InterPro" id="IPR002347">
    <property type="entry name" value="SDR_fam"/>
</dbReference>
<proteinExistence type="inferred from homology"/>
<dbReference type="PROSITE" id="PS00061">
    <property type="entry name" value="ADH_SHORT"/>
    <property type="match status" value="1"/>
</dbReference>
<gene>
    <name evidence="3" type="ORF">GEU84_011550</name>
</gene>
<protein>
    <submittedName>
        <fullName evidence="3">SDR family oxidoreductase</fullName>
    </submittedName>
</protein>
<reference evidence="3" key="1">
    <citation type="submission" date="2020-05" db="EMBL/GenBank/DDBJ databases">
        <title>Fertoebacter nigrum gen. nov., sp. nov., a new member of the family Rhodobacteraceae.</title>
        <authorList>
            <person name="Szuroczki S."/>
            <person name="Abbaszade G."/>
            <person name="Buni D."/>
            <person name="Schumann P."/>
            <person name="Toth E."/>
        </authorList>
    </citation>
    <scope>NUCLEOTIDE SEQUENCE</scope>
    <source>
        <strain evidence="3">RG-N-1a</strain>
    </source>
</reference>
<dbReference type="SUPFAM" id="SSF51735">
    <property type="entry name" value="NAD(P)-binding Rossmann-fold domains"/>
    <property type="match status" value="1"/>
</dbReference>
<dbReference type="InterPro" id="IPR020904">
    <property type="entry name" value="Sc_DH/Rdtase_CS"/>
</dbReference>
<dbReference type="GO" id="GO:0050664">
    <property type="term" value="F:oxidoreductase activity, acting on NAD(P)H, oxygen as acceptor"/>
    <property type="evidence" value="ECO:0007669"/>
    <property type="project" value="TreeGrafter"/>
</dbReference>
<dbReference type="EMBL" id="WHUT02000006">
    <property type="protein sequence ID" value="NUB45024.1"/>
    <property type="molecule type" value="Genomic_DNA"/>
</dbReference>
<evidence type="ECO:0000313" key="4">
    <source>
        <dbReference type="Proteomes" id="UP000484076"/>
    </source>
</evidence>
<keyword evidence="2" id="KW-0560">Oxidoreductase</keyword>
<comment type="caution">
    <text evidence="3">The sequence shown here is derived from an EMBL/GenBank/DDBJ whole genome shotgun (WGS) entry which is preliminary data.</text>
</comment>
<dbReference type="PANTHER" id="PTHR43008">
    <property type="entry name" value="BENZIL REDUCTASE"/>
    <property type="match status" value="1"/>
</dbReference>
<dbReference type="PROSITE" id="PS51257">
    <property type="entry name" value="PROKAR_LIPOPROTEIN"/>
    <property type="match status" value="1"/>
</dbReference>
<dbReference type="PRINTS" id="PR00081">
    <property type="entry name" value="GDHRDH"/>
</dbReference>
<dbReference type="Gene3D" id="3.40.50.720">
    <property type="entry name" value="NAD(P)-binding Rossmann-like Domain"/>
    <property type="match status" value="1"/>
</dbReference>
<dbReference type="PANTHER" id="PTHR43008:SF4">
    <property type="entry name" value="CHAIN DEHYDROGENASE, PUTATIVE (AFU_ORTHOLOGUE AFUA_4G08710)-RELATED"/>
    <property type="match status" value="1"/>
</dbReference>
<dbReference type="InterPro" id="IPR036291">
    <property type="entry name" value="NAD(P)-bd_dom_sf"/>
</dbReference>
<evidence type="ECO:0000256" key="1">
    <source>
        <dbReference type="ARBA" id="ARBA00006484"/>
    </source>
</evidence>
<dbReference type="FunFam" id="3.40.50.720:FF:000084">
    <property type="entry name" value="Short-chain dehydrogenase reductase"/>
    <property type="match status" value="1"/>
</dbReference>
<organism evidence="3 4">
    <name type="scientific">Fertoeibacter niger</name>
    <dbReference type="NCBI Taxonomy" id="2656921"/>
    <lineage>
        <taxon>Bacteria</taxon>
        <taxon>Pseudomonadati</taxon>
        <taxon>Pseudomonadota</taxon>
        <taxon>Alphaproteobacteria</taxon>
        <taxon>Rhodobacterales</taxon>
        <taxon>Paracoccaceae</taxon>
        <taxon>Fertoeibacter</taxon>
    </lineage>
</organism>
<comment type="similarity">
    <text evidence="1">Belongs to the short-chain dehydrogenases/reductases (SDR) family.</text>
</comment>
<dbReference type="Proteomes" id="UP000484076">
    <property type="component" value="Unassembled WGS sequence"/>
</dbReference>
<name>A0A8X8GVC2_9RHOB</name>